<organism evidence="2 3">
    <name type="scientific">Aldrovandia affinis</name>
    <dbReference type="NCBI Taxonomy" id="143900"/>
    <lineage>
        <taxon>Eukaryota</taxon>
        <taxon>Metazoa</taxon>
        <taxon>Chordata</taxon>
        <taxon>Craniata</taxon>
        <taxon>Vertebrata</taxon>
        <taxon>Euteleostomi</taxon>
        <taxon>Actinopterygii</taxon>
        <taxon>Neopterygii</taxon>
        <taxon>Teleostei</taxon>
        <taxon>Notacanthiformes</taxon>
        <taxon>Halosauridae</taxon>
        <taxon>Aldrovandia</taxon>
    </lineage>
</organism>
<sequence length="169" mass="18491">MLGNGTTRAKPPPRFHPFAVSLAERRCLIRALNHRSGDTAAAHMKQIKGSCLSREQRQRFHSFYSAVWNVQRSERGPASCKDSVAPVRPTDGHKPAFRSGTAEPGTRHTHRPPRGLPSPCKPSETRSDAQALCSRTDATRALLHRAALLSMNPGLSLQERLASVPQISG</sequence>
<proteinExistence type="predicted"/>
<keyword evidence="3" id="KW-1185">Reference proteome</keyword>
<comment type="caution">
    <text evidence="2">The sequence shown here is derived from an EMBL/GenBank/DDBJ whole genome shotgun (WGS) entry which is preliminary data.</text>
</comment>
<name>A0AAD7WP35_9TELE</name>
<accession>A0AAD7WP35</accession>
<evidence type="ECO:0000256" key="1">
    <source>
        <dbReference type="SAM" id="MobiDB-lite"/>
    </source>
</evidence>
<feature type="region of interest" description="Disordered" evidence="1">
    <location>
        <begin position="73"/>
        <end position="131"/>
    </location>
</feature>
<reference evidence="2" key="1">
    <citation type="journal article" date="2023" name="Science">
        <title>Genome structures resolve the early diversification of teleost fishes.</title>
        <authorList>
            <person name="Parey E."/>
            <person name="Louis A."/>
            <person name="Montfort J."/>
            <person name="Bouchez O."/>
            <person name="Roques C."/>
            <person name="Iampietro C."/>
            <person name="Lluch J."/>
            <person name="Castinel A."/>
            <person name="Donnadieu C."/>
            <person name="Desvignes T."/>
            <person name="Floi Bucao C."/>
            <person name="Jouanno E."/>
            <person name="Wen M."/>
            <person name="Mejri S."/>
            <person name="Dirks R."/>
            <person name="Jansen H."/>
            <person name="Henkel C."/>
            <person name="Chen W.J."/>
            <person name="Zahm M."/>
            <person name="Cabau C."/>
            <person name="Klopp C."/>
            <person name="Thompson A.W."/>
            <person name="Robinson-Rechavi M."/>
            <person name="Braasch I."/>
            <person name="Lecointre G."/>
            <person name="Bobe J."/>
            <person name="Postlethwait J.H."/>
            <person name="Berthelot C."/>
            <person name="Roest Crollius H."/>
            <person name="Guiguen Y."/>
        </authorList>
    </citation>
    <scope>NUCLEOTIDE SEQUENCE</scope>
    <source>
        <strain evidence="2">NC1722</strain>
    </source>
</reference>
<gene>
    <name evidence="2" type="ORF">AAFF_G00360550</name>
</gene>
<dbReference type="AlphaFoldDB" id="A0AAD7WP35"/>
<protein>
    <submittedName>
        <fullName evidence="2">Uncharacterized protein</fullName>
    </submittedName>
</protein>
<dbReference type="Proteomes" id="UP001221898">
    <property type="component" value="Unassembled WGS sequence"/>
</dbReference>
<dbReference type="EMBL" id="JAINUG010000060">
    <property type="protein sequence ID" value="KAJ8403139.1"/>
    <property type="molecule type" value="Genomic_DNA"/>
</dbReference>
<evidence type="ECO:0000313" key="3">
    <source>
        <dbReference type="Proteomes" id="UP001221898"/>
    </source>
</evidence>
<evidence type="ECO:0000313" key="2">
    <source>
        <dbReference type="EMBL" id="KAJ8403139.1"/>
    </source>
</evidence>